<gene>
    <name evidence="3" type="ORF">BRADI_5g17935v3</name>
</gene>
<keyword evidence="2" id="KW-0812">Transmembrane</keyword>
<proteinExistence type="predicted"/>
<sequence>MPTFSSPLPPKTRQLKVTAATPTTVLITLVFLALFVRSCEPRHLLPHGKDSSSRSPPPAPCKADGSPINQKKNLSNAVDATGTLVDQVDAKVKKGVPMAMASSGAGVQTTIASRVSRRLSQRELQGEGTEFHLDYAGPITHPPSHN</sequence>
<evidence type="ECO:0000313" key="5">
    <source>
        <dbReference type="Proteomes" id="UP000008810"/>
    </source>
</evidence>
<name>A0A0Q3EC59_BRADI</name>
<evidence type="ECO:0000256" key="1">
    <source>
        <dbReference type="SAM" id="MobiDB-lite"/>
    </source>
</evidence>
<evidence type="ECO:0000313" key="3">
    <source>
        <dbReference type="EMBL" id="KQJ83972.1"/>
    </source>
</evidence>
<reference evidence="4" key="3">
    <citation type="submission" date="2018-08" db="UniProtKB">
        <authorList>
            <consortium name="EnsemblPlants"/>
        </authorList>
    </citation>
    <scope>IDENTIFICATION</scope>
    <source>
        <strain evidence="4">cv. Bd21</strain>
    </source>
</reference>
<organism evidence="3">
    <name type="scientific">Brachypodium distachyon</name>
    <name type="common">Purple false brome</name>
    <name type="synonym">Trachynia distachya</name>
    <dbReference type="NCBI Taxonomy" id="15368"/>
    <lineage>
        <taxon>Eukaryota</taxon>
        <taxon>Viridiplantae</taxon>
        <taxon>Streptophyta</taxon>
        <taxon>Embryophyta</taxon>
        <taxon>Tracheophyta</taxon>
        <taxon>Spermatophyta</taxon>
        <taxon>Magnoliopsida</taxon>
        <taxon>Liliopsida</taxon>
        <taxon>Poales</taxon>
        <taxon>Poaceae</taxon>
        <taxon>BOP clade</taxon>
        <taxon>Pooideae</taxon>
        <taxon>Stipodae</taxon>
        <taxon>Brachypodieae</taxon>
        <taxon>Brachypodium</taxon>
    </lineage>
</organism>
<dbReference type="AlphaFoldDB" id="A0A0Q3EC59"/>
<evidence type="ECO:0000313" key="4">
    <source>
        <dbReference type="EnsemblPlants" id="KQJ83972"/>
    </source>
</evidence>
<feature type="compositionally biased region" description="Basic and acidic residues" evidence="1">
    <location>
        <begin position="43"/>
        <end position="52"/>
    </location>
</feature>
<dbReference type="Gramene" id="KQJ83972">
    <property type="protein sequence ID" value="KQJ83972"/>
    <property type="gene ID" value="BRADI_5g17935v3"/>
</dbReference>
<protein>
    <submittedName>
        <fullName evidence="3 4">Uncharacterized protein</fullName>
    </submittedName>
</protein>
<keyword evidence="2" id="KW-0472">Membrane</keyword>
<dbReference type="EMBL" id="CM000884">
    <property type="protein sequence ID" value="KQJ83972.1"/>
    <property type="molecule type" value="Genomic_DNA"/>
</dbReference>
<evidence type="ECO:0000256" key="2">
    <source>
        <dbReference type="SAM" id="Phobius"/>
    </source>
</evidence>
<dbReference type="InterPro" id="IPR053313">
    <property type="entry name" value="RGF"/>
</dbReference>
<feature type="region of interest" description="Disordered" evidence="1">
    <location>
        <begin position="43"/>
        <end position="75"/>
    </location>
</feature>
<reference evidence="3" key="2">
    <citation type="submission" date="2017-06" db="EMBL/GenBank/DDBJ databases">
        <title>WGS assembly of Brachypodium distachyon.</title>
        <authorList>
            <consortium name="The International Brachypodium Initiative"/>
            <person name="Lucas S."/>
            <person name="Harmon-Smith M."/>
            <person name="Lail K."/>
            <person name="Tice H."/>
            <person name="Grimwood J."/>
            <person name="Bruce D."/>
            <person name="Barry K."/>
            <person name="Shu S."/>
            <person name="Lindquist E."/>
            <person name="Wang M."/>
            <person name="Pitluck S."/>
            <person name="Vogel J.P."/>
            <person name="Garvin D.F."/>
            <person name="Mockler T.C."/>
            <person name="Schmutz J."/>
            <person name="Rokhsar D."/>
            <person name="Bevan M.W."/>
        </authorList>
    </citation>
    <scope>NUCLEOTIDE SEQUENCE</scope>
    <source>
        <strain evidence="3">Bd21</strain>
    </source>
</reference>
<dbReference type="PANTHER" id="PTHR34961:SF11">
    <property type="entry name" value="OS04G0554900 PROTEIN"/>
    <property type="match status" value="1"/>
</dbReference>
<dbReference type="OrthoDB" id="689613at2759"/>
<dbReference type="InParanoid" id="A0A0Q3EC59"/>
<dbReference type="Proteomes" id="UP000008810">
    <property type="component" value="Chromosome 5"/>
</dbReference>
<keyword evidence="2" id="KW-1133">Transmembrane helix</keyword>
<keyword evidence="5" id="KW-1185">Reference proteome</keyword>
<reference evidence="3 4" key="1">
    <citation type="journal article" date="2010" name="Nature">
        <title>Genome sequencing and analysis of the model grass Brachypodium distachyon.</title>
        <authorList>
            <consortium name="International Brachypodium Initiative"/>
        </authorList>
    </citation>
    <scope>NUCLEOTIDE SEQUENCE [LARGE SCALE GENOMIC DNA]</scope>
    <source>
        <strain evidence="3 4">Bd21</strain>
    </source>
</reference>
<dbReference type="EnsemblPlants" id="KQJ83972">
    <property type="protein sequence ID" value="KQJ83972"/>
    <property type="gene ID" value="BRADI_5g17935v3"/>
</dbReference>
<feature type="transmembrane region" description="Helical" evidence="2">
    <location>
        <begin position="20"/>
        <end position="39"/>
    </location>
</feature>
<accession>A0A0Q3EC59</accession>
<dbReference type="PANTHER" id="PTHR34961">
    <property type="entry name" value="TRANSMEMBRANE PROTEIN"/>
    <property type="match status" value="1"/>
</dbReference>